<organism evidence="3 4">
    <name type="scientific">Flexivirga aerilata</name>
    <dbReference type="NCBI Taxonomy" id="1656889"/>
    <lineage>
        <taxon>Bacteria</taxon>
        <taxon>Bacillati</taxon>
        <taxon>Actinomycetota</taxon>
        <taxon>Actinomycetes</taxon>
        <taxon>Micrococcales</taxon>
        <taxon>Dermacoccaceae</taxon>
        <taxon>Flexivirga</taxon>
    </lineage>
</organism>
<gene>
    <name evidence="3" type="ORF">HJ588_15385</name>
</gene>
<dbReference type="InterPro" id="IPR036366">
    <property type="entry name" value="PGBDSf"/>
</dbReference>
<evidence type="ECO:0000259" key="2">
    <source>
        <dbReference type="Pfam" id="PF01471"/>
    </source>
</evidence>
<keyword evidence="4" id="KW-1185">Reference proteome</keyword>
<comment type="caution">
    <text evidence="3">The sequence shown here is derived from an EMBL/GenBank/DDBJ whole genome shotgun (WGS) entry which is preliminary data.</text>
</comment>
<proteinExistence type="predicted"/>
<reference evidence="3 4" key="1">
    <citation type="submission" date="2020-05" db="EMBL/GenBank/DDBJ databases">
        <title>Flexivirga sp. ID2601S isolated from air conditioner.</title>
        <authorList>
            <person name="Kim D.H."/>
        </authorList>
    </citation>
    <scope>NUCLEOTIDE SEQUENCE [LARGE SCALE GENOMIC DNA]</scope>
    <source>
        <strain evidence="3 4">ID2601S</strain>
    </source>
</reference>
<evidence type="ECO:0000256" key="1">
    <source>
        <dbReference type="SAM" id="SignalP"/>
    </source>
</evidence>
<keyword evidence="1" id="KW-0732">Signal</keyword>
<dbReference type="Gene3D" id="1.10.101.10">
    <property type="entry name" value="PGBD-like superfamily/PGBD"/>
    <property type="match status" value="1"/>
</dbReference>
<sequence>MKKLAVASVLAVACAIPAVTSAPAAEAAAQTASSRAQPCGYSRSHPEIQWGSPKRAVVMDLQCELNYVAHAGLVVDGIFGSRTDAAVRSFQRSRGLKVDGIVGWRTWGKLDTAFHAYVCSHYPLC</sequence>
<dbReference type="SUPFAM" id="SSF47090">
    <property type="entry name" value="PGBD-like"/>
    <property type="match status" value="1"/>
</dbReference>
<evidence type="ECO:0000313" key="4">
    <source>
        <dbReference type="Proteomes" id="UP000557772"/>
    </source>
</evidence>
<dbReference type="EMBL" id="JABENB010000002">
    <property type="protein sequence ID" value="NNG40648.1"/>
    <property type="molecule type" value="Genomic_DNA"/>
</dbReference>
<name>A0A849AMW4_9MICO</name>
<dbReference type="InterPro" id="IPR036365">
    <property type="entry name" value="PGBD-like_sf"/>
</dbReference>
<feature type="signal peptide" evidence="1">
    <location>
        <begin position="1"/>
        <end position="24"/>
    </location>
</feature>
<protein>
    <submittedName>
        <fullName evidence="3">Peptidoglycan-binding protein</fullName>
    </submittedName>
</protein>
<dbReference type="Pfam" id="PF01471">
    <property type="entry name" value="PG_binding_1"/>
    <property type="match status" value="1"/>
</dbReference>
<dbReference type="RefSeq" id="WP_171157111.1">
    <property type="nucleotide sequence ID" value="NZ_JABENB010000002.1"/>
</dbReference>
<dbReference type="AlphaFoldDB" id="A0A849AMW4"/>
<accession>A0A849AMW4</accession>
<evidence type="ECO:0000313" key="3">
    <source>
        <dbReference type="EMBL" id="NNG40648.1"/>
    </source>
</evidence>
<feature type="domain" description="Peptidoglycan binding-like" evidence="2">
    <location>
        <begin position="57"/>
        <end position="110"/>
    </location>
</feature>
<dbReference type="Proteomes" id="UP000557772">
    <property type="component" value="Unassembled WGS sequence"/>
</dbReference>
<feature type="chain" id="PRO_5032817378" evidence="1">
    <location>
        <begin position="25"/>
        <end position="125"/>
    </location>
</feature>
<dbReference type="InterPro" id="IPR002477">
    <property type="entry name" value="Peptidoglycan-bd-like"/>
</dbReference>